<dbReference type="STRING" id="1223523.H340_01309"/>
<evidence type="ECO:0000313" key="2">
    <source>
        <dbReference type="Proteomes" id="UP000011740"/>
    </source>
</evidence>
<protein>
    <submittedName>
        <fullName evidence="1">Uncharacterized protein</fullName>
    </submittedName>
</protein>
<sequence>MMIYGDKGLMDLSAKLAERTPAHDIMIERHETAWGEKYKMAKYTCQETGETLAHVEYVDQDTVEDAWAEAVNDLLIDRIQEKLNVPMPGVSLAKTPVTRLRTSLAKDLRRNDLDSLADAFSPSIRTLLAA</sequence>
<dbReference type="Proteomes" id="UP000011740">
    <property type="component" value="Unassembled WGS sequence"/>
</dbReference>
<accession>M3CEF2</accession>
<evidence type="ECO:0000313" key="1">
    <source>
        <dbReference type="EMBL" id="EMF02442.1"/>
    </source>
</evidence>
<proteinExistence type="predicted"/>
<dbReference type="PATRIC" id="fig|1223523.3.peg.265"/>
<dbReference type="EMBL" id="AORZ01000002">
    <property type="protein sequence ID" value="EMF02442.1"/>
    <property type="molecule type" value="Genomic_DNA"/>
</dbReference>
<dbReference type="RefSeq" id="WP_004938116.1">
    <property type="nucleotide sequence ID" value="NZ_AORZ01000002.1"/>
</dbReference>
<organism evidence="1 2">
    <name type="scientific">Streptomyces mobaraensis (strain ATCC 29032 / DSM 40847 / JCM 4168 / NBRC 13819 / NCIMB 11159 / IPCR 16-22)</name>
    <dbReference type="NCBI Taxonomy" id="1223523"/>
    <lineage>
        <taxon>Bacteria</taxon>
        <taxon>Bacillati</taxon>
        <taxon>Actinomycetota</taxon>
        <taxon>Actinomycetes</taxon>
        <taxon>Kitasatosporales</taxon>
        <taxon>Streptomycetaceae</taxon>
        <taxon>Streptomyces</taxon>
    </lineage>
</organism>
<reference evidence="1 2" key="1">
    <citation type="journal article" date="2013" name="Genome Announc.">
        <title>Whole-Genome Shotgun Assembly and Analysis of the Genome of Streptomyces mobaraensis DSM 40847, a Strain for Industrial Production of Microbial Transglutaminase.</title>
        <authorList>
            <person name="Yang H."/>
            <person name="He T."/>
            <person name="Wu W."/>
            <person name="Zhu W."/>
            <person name="Lu B."/>
            <person name="Sun W."/>
        </authorList>
    </citation>
    <scope>NUCLEOTIDE SEQUENCE [LARGE SCALE GENOMIC DNA]</scope>
    <source>
        <strain evidence="1 2">DSM 40847</strain>
    </source>
</reference>
<comment type="caution">
    <text evidence="1">The sequence shown here is derived from an EMBL/GenBank/DDBJ whole genome shotgun (WGS) entry which is preliminary data.</text>
</comment>
<name>M3CEF2_STRM1</name>
<gene>
    <name evidence="1" type="ORF">H340_01309</name>
</gene>
<dbReference type="AlphaFoldDB" id="M3CEF2"/>